<proteinExistence type="predicted"/>
<dbReference type="SUPFAM" id="SSF88713">
    <property type="entry name" value="Glycoside hydrolase/deacetylase"/>
    <property type="match status" value="1"/>
</dbReference>
<dbReference type="Gene3D" id="3.20.20.370">
    <property type="entry name" value="Glycoside hydrolase/deacetylase"/>
    <property type="match status" value="1"/>
</dbReference>
<dbReference type="InterPro" id="IPR002509">
    <property type="entry name" value="NODB_dom"/>
</dbReference>
<organism evidence="4 5">
    <name type="scientific">Maccoyibacter intestinihominis</name>
    <dbReference type="NCBI Taxonomy" id="3133499"/>
    <lineage>
        <taxon>Bacteria</taxon>
        <taxon>Bacillati</taxon>
        <taxon>Bacillota</taxon>
        <taxon>Clostridia</taxon>
        <taxon>Lachnospirales</taxon>
        <taxon>Lachnospiraceae</taxon>
        <taxon>Maccoyibacter</taxon>
    </lineage>
</organism>
<keyword evidence="2" id="KW-0812">Transmembrane</keyword>
<accession>A0ABV1HC19</accession>
<feature type="domain" description="NodB homology" evidence="3">
    <location>
        <begin position="109"/>
        <end position="299"/>
    </location>
</feature>
<dbReference type="RefSeq" id="WP_353530350.1">
    <property type="nucleotide sequence ID" value="NZ_JBBMEX010000004.1"/>
</dbReference>
<keyword evidence="4" id="KW-0378">Hydrolase</keyword>
<reference evidence="4 5" key="1">
    <citation type="submission" date="2024-03" db="EMBL/GenBank/DDBJ databases">
        <title>Human intestinal bacterial collection.</title>
        <authorList>
            <person name="Pauvert C."/>
            <person name="Hitch T.C.A."/>
            <person name="Clavel T."/>
        </authorList>
    </citation>
    <scope>NUCLEOTIDE SEQUENCE [LARGE SCALE GENOMIC DNA]</scope>
    <source>
        <strain evidence="4 5">CLA-AA-H185</strain>
    </source>
</reference>
<dbReference type="PROSITE" id="PS51677">
    <property type="entry name" value="NODB"/>
    <property type="match status" value="1"/>
</dbReference>
<dbReference type="GO" id="GO:0016787">
    <property type="term" value="F:hydrolase activity"/>
    <property type="evidence" value="ECO:0007669"/>
    <property type="project" value="UniProtKB-KW"/>
</dbReference>
<comment type="caution">
    <text evidence="4">The sequence shown here is derived from an EMBL/GenBank/DDBJ whole genome shotgun (WGS) entry which is preliminary data.</text>
</comment>
<feature type="compositionally biased region" description="Basic and acidic residues" evidence="1">
    <location>
        <begin position="71"/>
        <end position="89"/>
    </location>
</feature>
<evidence type="ECO:0000256" key="1">
    <source>
        <dbReference type="SAM" id="MobiDB-lite"/>
    </source>
</evidence>
<dbReference type="Proteomes" id="UP001454489">
    <property type="component" value="Unassembled WGS sequence"/>
</dbReference>
<keyword evidence="2" id="KW-1133">Transmembrane helix</keyword>
<protein>
    <submittedName>
        <fullName evidence="4">Polysaccharide deacetylase family protein</fullName>
        <ecNumber evidence="4">3.-.-.-</ecNumber>
    </submittedName>
</protein>
<dbReference type="EMBL" id="JBBMEX010000004">
    <property type="protein sequence ID" value="MEQ2557244.1"/>
    <property type="molecule type" value="Genomic_DNA"/>
</dbReference>
<keyword evidence="2" id="KW-0472">Membrane</keyword>
<feature type="transmembrane region" description="Helical" evidence="2">
    <location>
        <begin position="25"/>
        <end position="46"/>
    </location>
</feature>
<dbReference type="InterPro" id="IPR011330">
    <property type="entry name" value="Glyco_hydro/deAcase_b/a-brl"/>
</dbReference>
<keyword evidence="5" id="KW-1185">Reference proteome</keyword>
<dbReference type="InterPro" id="IPR050248">
    <property type="entry name" value="Polysacc_deacetylase_ArnD"/>
</dbReference>
<evidence type="ECO:0000313" key="5">
    <source>
        <dbReference type="Proteomes" id="UP001454489"/>
    </source>
</evidence>
<gene>
    <name evidence="4" type="ORF">WMO43_05045</name>
</gene>
<evidence type="ECO:0000313" key="4">
    <source>
        <dbReference type="EMBL" id="MEQ2557244.1"/>
    </source>
</evidence>
<dbReference type="CDD" id="cd10944">
    <property type="entry name" value="CE4_SmPgdA_like"/>
    <property type="match status" value="1"/>
</dbReference>
<name>A0ABV1HC19_9FIRM</name>
<evidence type="ECO:0000259" key="3">
    <source>
        <dbReference type="PROSITE" id="PS51677"/>
    </source>
</evidence>
<feature type="region of interest" description="Disordered" evidence="1">
    <location>
        <begin position="66"/>
        <end position="102"/>
    </location>
</feature>
<sequence length="319" mass="36012">MSDKPENGLKQELDRRKRINRIKSIIVSFVGIWMLASVILCATLFVKVIHLENNLNKVLQNMPQVEQVENEETKNSPDADTGKNVEYGKQDQTGQDDANKKKADDGEKLKVYLTFDDGPSTNTQQILDILKQYNVKATFFVIGKTDDLSKEMYKKIVEEGHTLGMHSYSHKYSVIYDSMSAFEQDFNQIHDYLKEVTGVDCKYYRFPGGSSNQVSNSDMREFIRYLNDRGITYYDWNVSSGDATSQAYTADELIQNVMGDVTKYKTSVVLMHDSAVKPATVEALPALIEQLQGIGAEILPIDENTATVHHVNIDGEQGQ</sequence>
<dbReference type="PANTHER" id="PTHR10587:SF125">
    <property type="entry name" value="POLYSACCHARIDE DEACETYLASE YHEN-RELATED"/>
    <property type="match status" value="1"/>
</dbReference>
<dbReference type="EC" id="3.-.-.-" evidence="4"/>
<evidence type="ECO:0000256" key="2">
    <source>
        <dbReference type="SAM" id="Phobius"/>
    </source>
</evidence>
<dbReference type="PANTHER" id="PTHR10587">
    <property type="entry name" value="GLYCOSYL TRANSFERASE-RELATED"/>
    <property type="match status" value="1"/>
</dbReference>
<dbReference type="Pfam" id="PF01522">
    <property type="entry name" value="Polysacc_deac_1"/>
    <property type="match status" value="1"/>
</dbReference>